<name>A0ACC1KGF6_9FUNG</name>
<evidence type="ECO:0000313" key="2">
    <source>
        <dbReference type="Proteomes" id="UP001140087"/>
    </source>
</evidence>
<keyword evidence="1" id="KW-0808">Transferase</keyword>
<protein>
    <submittedName>
        <fullName evidence="1">tRNA threonylcarbamoyladenosine biosynthesis protein kae1</fullName>
        <ecNumber evidence="1">2.3.1.234</ecNumber>
    </submittedName>
</protein>
<reference evidence="1" key="1">
    <citation type="submission" date="2022-07" db="EMBL/GenBank/DDBJ databases">
        <title>Phylogenomic reconstructions and comparative analyses of Kickxellomycotina fungi.</title>
        <authorList>
            <person name="Reynolds N.K."/>
            <person name="Stajich J.E."/>
            <person name="Barry K."/>
            <person name="Grigoriev I.V."/>
            <person name="Crous P."/>
            <person name="Smith M.E."/>
        </authorList>
    </citation>
    <scope>NUCLEOTIDE SEQUENCE</scope>
    <source>
        <strain evidence="1">BCRC 34780</strain>
    </source>
</reference>
<gene>
    <name evidence="1" type="primary">KAE1_2</name>
    <name evidence="1" type="ORF">H4R21_006728</name>
</gene>
<organism evidence="1 2">
    <name type="scientific">Coemansia helicoidea</name>
    <dbReference type="NCBI Taxonomy" id="1286919"/>
    <lineage>
        <taxon>Eukaryota</taxon>
        <taxon>Fungi</taxon>
        <taxon>Fungi incertae sedis</taxon>
        <taxon>Zoopagomycota</taxon>
        <taxon>Kickxellomycotina</taxon>
        <taxon>Kickxellomycetes</taxon>
        <taxon>Kickxellales</taxon>
        <taxon>Kickxellaceae</taxon>
        <taxon>Coemansia</taxon>
    </lineage>
</organism>
<dbReference type="EMBL" id="JANBUN010003768">
    <property type="protein sequence ID" value="KAJ2789483.1"/>
    <property type="molecule type" value="Genomic_DNA"/>
</dbReference>
<keyword evidence="2" id="KW-1185">Reference proteome</keyword>
<feature type="non-terminal residue" evidence="1">
    <location>
        <position position="284"/>
    </location>
</feature>
<keyword evidence="1" id="KW-0012">Acyltransferase</keyword>
<accession>A0ACC1KGF6</accession>
<evidence type="ECO:0000313" key="1">
    <source>
        <dbReference type="EMBL" id="KAJ2789483.1"/>
    </source>
</evidence>
<comment type="caution">
    <text evidence="1">The sequence shown here is derived from an EMBL/GenBank/DDBJ whole genome shotgun (WGS) entry which is preliminary data.</text>
</comment>
<dbReference type="EC" id="2.3.1.234" evidence="1"/>
<dbReference type="Proteomes" id="UP001140087">
    <property type="component" value="Unassembled WGS sequence"/>
</dbReference>
<sequence>LYSVHVMVGPPTTIIALGLEGSANKLGVGIVRHVYAGGVAAGGELRPALEELANVRDTYNPPAGEGFLPRDVAAHHRATIMPLVTQALAEAGVAPSDLDCICFTKGPGMGAPLQAVALVARTLAQLWGLPLVGVNHCVGHVEMGRAITGADNPVVLYVSGGNTQIIAYSQQTYRIFGETLDIAIGNCLDRFARVLKLPNDPSPGYNIEQYAKRGSKYIELPYTVKGMDVSFSGILSFIEKLAKTEPDKHAPEDLCFSLQETMFAMLVEITERAMAHIGSDEVLI</sequence>
<feature type="non-terminal residue" evidence="1">
    <location>
        <position position="1"/>
    </location>
</feature>
<proteinExistence type="predicted"/>